<dbReference type="InterPro" id="IPR050109">
    <property type="entry name" value="HTH-type_TetR-like_transc_reg"/>
</dbReference>
<name>A0A1M5FL02_STRHI</name>
<dbReference type="InterPro" id="IPR003012">
    <property type="entry name" value="Tet_transcr_reg_TetR"/>
</dbReference>
<dbReference type="PANTHER" id="PTHR30055">
    <property type="entry name" value="HTH-TYPE TRANSCRIPTIONAL REGULATOR RUTR"/>
    <property type="match status" value="1"/>
</dbReference>
<dbReference type="SUPFAM" id="SSF46689">
    <property type="entry name" value="Homeodomain-like"/>
    <property type="match status" value="1"/>
</dbReference>
<evidence type="ECO:0000313" key="8">
    <source>
        <dbReference type="Proteomes" id="UP000184501"/>
    </source>
</evidence>
<dbReference type="GO" id="GO:0045892">
    <property type="term" value="P:negative regulation of DNA-templated transcription"/>
    <property type="evidence" value="ECO:0007669"/>
    <property type="project" value="InterPro"/>
</dbReference>
<gene>
    <name evidence="7" type="ORF">SAMN05444320_105475</name>
</gene>
<evidence type="ECO:0000256" key="3">
    <source>
        <dbReference type="ARBA" id="ARBA00023125"/>
    </source>
</evidence>
<accession>A0A1M5FL02</accession>
<dbReference type="PROSITE" id="PS50977">
    <property type="entry name" value="HTH_TETR_2"/>
    <property type="match status" value="1"/>
</dbReference>
<dbReference type="InterPro" id="IPR001647">
    <property type="entry name" value="HTH_TetR"/>
</dbReference>
<dbReference type="SUPFAM" id="SSF48498">
    <property type="entry name" value="Tetracyclin repressor-like, C-terminal domain"/>
    <property type="match status" value="1"/>
</dbReference>
<reference evidence="7 8" key="1">
    <citation type="submission" date="2016-11" db="EMBL/GenBank/DDBJ databases">
        <authorList>
            <person name="Jaros S."/>
            <person name="Januszkiewicz K."/>
            <person name="Wedrychowicz H."/>
        </authorList>
    </citation>
    <scope>NUCLEOTIDE SEQUENCE [LARGE SCALE GENOMIC DNA]</scope>
    <source>
        <strain evidence="7 8">DSM 44523</strain>
    </source>
</reference>
<dbReference type="OrthoDB" id="329481at2"/>
<proteinExistence type="predicted"/>
<dbReference type="GO" id="GO:0000976">
    <property type="term" value="F:transcription cis-regulatory region binding"/>
    <property type="evidence" value="ECO:0007669"/>
    <property type="project" value="TreeGrafter"/>
</dbReference>
<dbReference type="PANTHER" id="PTHR30055:SF151">
    <property type="entry name" value="TRANSCRIPTIONAL REGULATORY PROTEIN"/>
    <property type="match status" value="1"/>
</dbReference>
<dbReference type="GO" id="GO:0046677">
    <property type="term" value="P:response to antibiotic"/>
    <property type="evidence" value="ECO:0007669"/>
    <property type="project" value="InterPro"/>
</dbReference>
<dbReference type="InterPro" id="IPR004111">
    <property type="entry name" value="Repressor_TetR_C"/>
</dbReference>
<dbReference type="Gene3D" id="1.10.357.10">
    <property type="entry name" value="Tetracycline Repressor, domain 2"/>
    <property type="match status" value="1"/>
</dbReference>
<keyword evidence="2" id="KW-0805">Transcription regulation</keyword>
<keyword evidence="8" id="KW-1185">Reference proteome</keyword>
<sequence>MPARRTRGQRAGLTRQAVLEAALALVDREGLQALSMRRLGNELGVEAMTLYNHVANKEALLDGLVEQIVLSVAPPQLDASSWQAGMRDFAHALLTALRAHPDVIPLVVSRPATTAPNLHVLESTLRSLHESGFPAHRALDVVYSVTNFVVGHAATMSAQNATEQDTDDDQPGPLLDLDADEFPFLTAAMRVEPRIGAQGRFDFALEAMLAGFEAARTSASAPEPGPDRRREQP</sequence>
<evidence type="ECO:0000313" key="7">
    <source>
        <dbReference type="EMBL" id="SHF91841.1"/>
    </source>
</evidence>
<feature type="DNA-binding region" description="H-T-H motif" evidence="5">
    <location>
        <begin position="35"/>
        <end position="54"/>
    </location>
</feature>
<keyword evidence="1" id="KW-0678">Repressor</keyword>
<evidence type="ECO:0000259" key="6">
    <source>
        <dbReference type="PROSITE" id="PS50977"/>
    </source>
</evidence>
<dbReference type="PRINTS" id="PR00455">
    <property type="entry name" value="HTHTETR"/>
</dbReference>
<dbReference type="STRING" id="2017.SAMN05444320_105475"/>
<keyword evidence="4" id="KW-0804">Transcription</keyword>
<dbReference type="InterPro" id="IPR036271">
    <property type="entry name" value="Tet_transcr_reg_TetR-rel_C_sf"/>
</dbReference>
<protein>
    <submittedName>
        <fullName evidence="7">Transcriptional regulator, TetR family</fullName>
    </submittedName>
</protein>
<dbReference type="GO" id="GO:0003700">
    <property type="term" value="F:DNA-binding transcription factor activity"/>
    <property type="evidence" value="ECO:0007669"/>
    <property type="project" value="TreeGrafter"/>
</dbReference>
<dbReference type="Pfam" id="PF02909">
    <property type="entry name" value="TetR_C_1"/>
    <property type="match status" value="1"/>
</dbReference>
<dbReference type="EMBL" id="FQVN01000005">
    <property type="protein sequence ID" value="SHF91841.1"/>
    <property type="molecule type" value="Genomic_DNA"/>
</dbReference>
<dbReference type="PRINTS" id="PR00400">
    <property type="entry name" value="TETREPRESSOR"/>
</dbReference>
<dbReference type="InterPro" id="IPR009057">
    <property type="entry name" value="Homeodomain-like_sf"/>
</dbReference>
<evidence type="ECO:0000256" key="5">
    <source>
        <dbReference type="PROSITE-ProRule" id="PRU00335"/>
    </source>
</evidence>
<dbReference type="AlphaFoldDB" id="A0A1M5FL02"/>
<dbReference type="Proteomes" id="UP000184501">
    <property type="component" value="Unassembled WGS sequence"/>
</dbReference>
<evidence type="ECO:0000256" key="1">
    <source>
        <dbReference type="ARBA" id="ARBA00022491"/>
    </source>
</evidence>
<dbReference type="RefSeq" id="WP_073484705.1">
    <property type="nucleotide sequence ID" value="NZ_FQVN01000005.1"/>
</dbReference>
<evidence type="ECO:0000256" key="4">
    <source>
        <dbReference type="ARBA" id="ARBA00023163"/>
    </source>
</evidence>
<organism evidence="7 8">
    <name type="scientific">Streptoalloteichus hindustanus</name>
    <dbReference type="NCBI Taxonomy" id="2017"/>
    <lineage>
        <taxon>Bacteria</taxon>
        <taxon>Bacillati</taxon>
        <taxon>Actinomycetota</taxon>
        <taxon>Actinomycetes</taxon>
        <taxon>Pseudonocardiales</taxon>
        <taxon>Pseudonocardiaceae</taxon>
        <taxon>Streptoalloteichus</taxon>
    </lineage>
</organism>
<keyword evidence="3 5" id="KW-0238">DNA-binding</keyword>
<evidence type="ECO:0000256" key="2">
    <source>
        <dbReference type="ARBA" id="ARBA00023015"/>
    </source>
</evidence>
<dbReference type="Pfam" id="PF00440">
    <property type="entry name" value="TetR_N"/>
    <property type="match status" value="1"/>
</dbReference>
<feature type="domain" description="HTH tetR-type" evidence="6">
    <location>
        <begin position="12"/>
        <end position="72"/>
    </location>
</feature>